<dbReference type="InterPro" id="IPR007110">
    <property type="entry name" value="Ig-like_dom"/>
</dbReference>
<sequence length="403" mass="45271">MNYTPDKVYEGQSVTLCCCSESRTSTIGIWWTIKGLVLSSRYNTNVLCHDIINMSRSESGGYRCFAENEIEIVNDDVIVTVLYPPDIPNQQVNVTEKEVVRTLQCFAYGVPSKYTYSQWEHLSHFGEHIRYLNATTDGKVTLPRIANKIKRYQDNGIYICTVSNGVADITGNSFQKGKICVIANGPPVFLEKAKYKQYSQPGQKLYLEFIVYTKSMIKSYNVKSDNKEIPALMQMTSVNSTTIFHGTEITVEAFGVVLSFNISNNSNSHVYTVTLCNVYGNTSFEVEIELVTTEEKIINGTKVASITIFVILVMCVPVLVAAGQPVPVENIVYQDAIAFRPRPLQGSGEVIEYNYETYSHEQNMRPLKEVVALIDSQSVSSSDEEDFVDIEGLENFIDRTEDI</sequence>
<proteinExistence type="predicted"/>
<gene>
    <name evidence="7" type="ORF">MEDL_54711</name>
</gene>
<organism evidence="7 8">
    <name type="scientific">Mytilus edulis</name>
    <name type="common">Blue mussel</name>
    <dbReference type="NCBI Taxonomy" id="6550"/>
    <lineage>
        <taxon>Eukaryota</taxon>
        <taxon>Metazoa</taxon>
        <taxon>Spiralia</taxon>
        <taxon>Lophotrochozoa</taxon>
        <taxon>Mollusca</taxon>
        <taxon>Bivalvia</taxon>
        <taxon>Autobranchia</taxon>
        <taxon>Pteriomorphia</taxon>
        <taxon>Mytilida</taxon>
        <taxon>Mytiloidea</taxon>
        <taxon>Mytilidae</taxon>
        <taxon>Mytilinae</taxon>
        <taxon>Mytilus</taxon>
    </lineage>
</organism>
<dbReference type="GO" id="GO:0005886">
    <property type="term" value="C:plasma membrane"/>
    <property type="evidence" value="ECO:0007669"/>
    <property type="project" value="TreeGrafter"/>
</dbReference>
<comment type="caution">
    <text evidence="7">The sequence shown here is derived from an EMBL/GenBank/DDBJ whole genome shotgun (WGS) entry which is preliminary data.</text>
</comment>
<dbReference type="InterPro" id="IPR013783">
    <property type="entry name" value="Ig-like_fold"/>
</dbReference>
<keyword evidence="8" id="KW-1185">Reference proteome</keyword>
<protein>
    <recommendedName>
        <fullName evidence="6">Ig-like domain-containing protein</fullName>
    </recommendedName>
</protein>
<dbReference type="GO" id="GO:0005911">
    <property type="term" value="C:cell-cell junction"/>
    <property type="evidence" value="ECO:0007669"/>
    <property type="project" value="TreeGrafter"/>
</dbReference>
<keyword evidence="4" id="KW-0325">Glycoprotein</keyword>
<accession>A0A8S3UMW6</accession>
<feature type="domain" description="Ig-like" evidence="6">
    <location>
        <begin position="1"/>
        <end position="80"/>
    </location>
</feature>
<dbReference type="PROSITE" id="PS50835">
    <property type="entry name" value="IG_LIKE"/>
    <property type="match status" value="2"/>
</dbReference>
<evidence type="ECO:0000256" key="4">
    <source>
        <dbReference type="ARBA" id="ARBA00023180"/>
    </source>
</evidence>
<dbReference type="AlphaFoldDB" id="A0A8S3UMW6"/>
<dbReference type="Gene3D" id="2.60.40.10">
    <property type="entry name" value="Immunoglobulins"/>
    <property type="match status" value="2"/>
</dbReference>
<dbReference type="PANTHER" id="PTHR11640">
    <property type="entry name" value="NEPHRIN"/>
    <property type="match status" value="1"/>
</dbReference>
<dbReference type="PANTHER" id="PTHR11640:SF164">
    <property type="entry name" value="MAM DOMAIN-CONTAINING GLYCOSYLPHOSPHATIDYLINOSITOL ANCHOR PROTEIN 1"/>
    <property type="match status" value="1"/>
</dbReference>
<evidence type="ECO:0000256" key="3">
    <source>
        <dbReference type="ARBA" id="ARBA00023157"/>
    </source>
</evidence>
<evidence type="ECO:0000259" key="6">
    <source>
        <dbReference type="PROSITE" id="PS50835"/>
    </source>
</evidence>
<keyword evidence="2" id="KW-0472">Membrane</keyword>
<evidence type="ECO:0000313" key="8">
    <source>
        <dbReference type="Proteomes" id="UP000683360"/>
    </source>
</evidence>
<dbReference type="SUPFAM" id="SSF48726">
    <property type="entry name" value="Immunoglobulin"/>
    <property type="match status" value="1"/>
</dbReference>
<keyword evidence="5" id="KW-0393">Immunoglobulin domain</keyword>
<evidence type="ECO:0000256" key="2">
    <source>
        <dbReference type="ARBA" id="ARBA00023136"/>
    </source>
</evidence>
<reference evidence="7" key="1">
    <citation type="submission" date="2021-03" db="EMBL/GenBank/DDBJ databases">
        <authorList>
            <person name="Bekaert M."/>
        </authorList>
    </citation>
    <scope>NUCLEOTIDE SEQUENCE</scope>
</reference>
<evidence type="ECO:0000313" key="7">
    <source>
        <dbReference type="EMBL" id="CAG2242527.1"/>
    </source>
</evidence>
<dbReference type="OrthoDB" id="6143670at2759"/>
<dbReference type="InterPro" id="IPR051275">
    <property type="entry name" value="Cell_adhesion_signaling"/>
</dbReference>
<dbReference type="GO" id="GO:0098609">
    <property type="term" value="P:cell-cell adhesion"/>
    <property type="evidence" value="ECO:0007669"/>
    <property type="project" value="TreeGrafter"/>
</dbReference>
<comment type="subcellular location">
    <subcellularLocation>
        <location evidence="1">Membrane</location>
        <topology evidence="1">Single-pass type I membrane protein</topology>
    </subcellularLocation>
</comment>
<evidence type="ECO:0000256" key="5">
    <source>
        <dbReference type="ARBA" id="ARBA00023319"/>
    </source>
</evidence>
<dbReference type="EMBL" id="CAJPWZ010002675">
    <property type="protein sequence ID" value="CAG2242527.1"/>
    <property type="molecule type" value="Genomic_DNA"/>
</dbReference>
<evidence type="ECO:0000256" key="1">
    <source>
        <dbReference type="ARBA" id="ARBA00004479"/>
    </source>
</evidence>
<dbReference type="Proteomes" id="UP000683360">
    <property type="component" value="Unassembled WGS sequence"/>
</dbReference>
<dbReference type="GO" id="GO:0050839">
    <property type="term" value="F:cell adhesion molecule binding"/>
    <property type="evidence" value="ECO:0007669"/>
    <property type="project" value="TreeGrafter"/>
</dbReference>
<dbReference type="InterPro" id="IPR036179">
    <property type="entry name" value="Ig-like_dom_sf"/>
</dbReference>
<name>A0A8S3UMW6_MYTED</name>
<keyword evidence="3" id="KW-1015">Disulfide bond</keyword>
<feature type="domain" description="Ig-like" evidence="6">
    <location>
        <begin position="85"/>
        <end position="170"/>
    </location>
</feature>